<sequence length="191" mass="21976">MSYIQRDQLLFLTEQMVHADLNSSWHEFAMLCDPGTTASAYGDLLQKERSFQIYYRHKLTYEGSLIWKASESLEKPEDTYLQVRYNKIRRGSTENSLVNDYVFSIRLADWLSERGTSLSFGSLYDPDELNDYNKKRIDVILQKWGFSKELVIPFEAPDAGLIEQLIQRVISTSILVEACRKQASANVSVTG</sequence>
<dbReference type="EMBL" id="JBHSGK010000003">
    <property type="protein sequence ID" value="MFC4735794.1"/>
    <property type="molecule type" value="Genomic_DNA"/>
</dbReference>
<organism evidence="1 2">
    <name type="scientific">Bacillus daqingensis</name>
    <dbReference type="NCBI Taxonomy" id="872396"/>
    <lineage>
        <taxon>Bacteria</taxon>
        <taxon>Bacillati</taxon>
        <taxon>Bacillota</taxon>
        <taxon>Bacilli</taxon>
        <taxon>Bacillales</taxon>
        <taxon>Bacillaceae</taxon>
        <taxon>Bacillus</taxon>
    </lineage>
</organism>
<evidence type="ECO:0000313" key="2">
    <source>
        <dbReference type="Proteomes" id="UP001595896"/>
    </source>
</evidence>
<accession>A0ABV9NW71</accession>
<keyword evidence="2" id="KW-1185">Reference proteome</keyword>
<proteinExistence type="predicted"/>
<protein>
    <submittedName>
        <fullName evidence="1">Uncharacterized protein</fullName>
    </submittedName>
</protein>
<name>A0ABV9NW71_9BACI</name>
<dbReference type="RefSeq" id="WP_377908432.1">
    <property type="nucleotide sequence ID" value="NZ_JBHSGK010000003.1"/>
</dbReference>
<reference evidence="2" key="1">
    <citation type="journal article" date="2019" name="Int. J. Syst. Evol. Microbiol.">
        <title>The Global Catalogue of Microorganisms (GCM) 10K type strain sequencing project: providing services to taxonomists for standard genome sequencing and annotation.</title>
        <authorList>
            <consortium name="The Broad Institute Genomics Platform"/>
            <consortium name="The Broad Institute Genome Sequencing Center for Infectious Disease"/>
            <person name="Wu L."/>
            <person name="Ma J."/>
        </authorList>
    </citation>
    <scope>NUCLEOTIDE SEQUENCE [LARGE SCALE GENOMIC DNA]</scope>
    <source>
        <strain evidence="2">JCM 12165</strain>
    </source>
</reference>
<evidence type="ECO:0000313" key="1">
    <source>
        <dbReference type="EMBL" id="MFC4735794.1"/>
    </source>
</evidence>
<dbReference type="Proteomes" id="UP001595896">
    <property type="component" value="Unassembled WGS sequence"/>
</dbReference>
<gene>
    <name evidence="1" type="ORF">ACFO4L_04265</name>
</gene>
<comment type="caution">
    <text evidence="1">The sequence shown here is derived from an EMBL/GenBank/DDBJ whole genome shotgun (WGS) entry which is preliminary data.</text>
</comment>